<feature type="region of interest" description="Disordered" evidence="1">
    <location>
        <begin position="1"/>
        <end position="31"/>
    </location>
</feature>
<dbReference type="Proteomes" id="UP001153269">
    <property type="component" value="Unassembled WGS sequence"/>
</dbReference>
<evidence type="ECO:0000313" key="3">
    <source>
        <dbReference type="Proteomes" id="UP001153269"/>
    </source>
</evidence>
<organism evidence="2 3">
    <name type="scientific">Pleuronectes platessa</name>
    <name type="common">European plaice</name>
    <dbReference type="NCBI Taxonomy" id="8262"/>
    <lineage>
        <taxon>Eukaryota</taxon>
        <taxon>Metazoa</taxon>
        <taxon>Chordata</taxon>
        <taxon>Craniata</taxon>
        <taxon>Vertebrata</taxon>
        <taxon>Euteleostomi</taxon>
        <taxon>Actinopterygii</taxon>
        <taxon>Neopterygii</taxon>
        <taxon>Teleostei</taxon>
        <taxon>Neoteleostei</taxon>
        <taxon>Acanthomorphata</taxon>
        <taxon>Carangaria</taxon>
        <taxon>Pleuronectiformes</taxon>
        <taxon>Pleuronectoidei</taxon>
        <taxon>Pleuronectidae</taxon>
        <taxon>Pleuronectes</taxon>
    </lineage>
</organism>
<protein>
    <submittedName>
        <fullName evidence="2">Uncharacterized protein</fullName>
    </submittedName>
</protein>
<reference evidence="2" key="1">
    <citation type="submission" date="2020-03" db="EMBL/GenBank/DDBJ databases">
        <authorList>
            <person name="Weist P."/>
        </authorList>
    </citation>
    <scope>NUCLEOTIDE SEQUENCE</scope>
</reference>
<proteinExistence type="predicted"/>
<feature type="compositionally biased region" description="Basic residues" evidence="1">
    <location>
        <begin position="1"/>
        <end position="21"/>
    </location>
</feature>
<sequence>MSSANQRRRLRPQHRSVRRHIGYSSHDSSSYRFSPDICLSLSSSLRQSLLHGLSATSLPGGGIRLETHLRSGALSLLLGPYPVALGPSLSWGLPKHKGFYGAMSSAAVAGGVGNPILLKVLSH</sequence>
<evidence type="ECO:0000256" key="1">
    <source>
        <dbReference type="SAM" id="MobiDB-lite"/>
    </source>
</evidence>
<dbReference type="AlphaFoldDB" id="A0A9N7ZC84"/>
<name>A0A9N7ZC84_PLEPL</name>
<dbReference type="EMBL" id="CADEAL010004398">
    <property type="protein sequence ID" value="CAB1458656.1"/>
    <property type="molecule type" value="Genomic_DNA"/>
</dbReference>
<accession>A0A9N7ZC84</accession>
<gene>
    <name evidence="2" type="ORF">PLEPLA_LOCUS46486</name>
</gene>
<comment type="caution">
    <text evidence="2">The sequence shown here is derived from an EMBL/GenBank/DDBJ whole genome shotgun (WGS) entry which is preliminary data.</text>
</comment>
<keyword evidence="3" id="KW-1185">Reference proteome</keyword>
<evidence type="ECO:0000313" key="2">
    <source>
        <dbReference type="EMBL" id="CAB1458656.1"/>
    </source>
</evidence>